<dbReference type="EMBL" id="JBHSNM010000003">
    <property type="protein sequence ID" value="MFC5570633.1"/>
    <property type="molecule type" value="Genomic_DNA"/>
</dbReference>
<dbReference type="Pfam" id="PF03372">
    <property type="entry name" value="Exo_endo_phos"/>
    <property type="match status" value="1"/>
</dbReference>
<dbReference type="SUPFAM" id="SSF56219">
    <property type="entry name" value="DNase I-like"/>
    <property type="match status" value="1"/>
</dbReference>
<keyword evidence="3" id="KW-1185">Reference proteome</keyword>
<dbReference type="GO" id="GO:0004519">
    <property type="term" value="F:endonuclease activity"/>
    <property type="evidence" value="ECO:0007669"/>
    <property type="project" value="UniProtKB-KW"/>
</dbReference>
<comment type="caution">
    <text evidence="2">The sequence shown here is derived from an EMBL/GenBank/DDBJ whole genome shotgun (WGS) entry which is preliminary data.</text>
</comment>
<keyword evidence="2" id="KW-0255">Endonuclease</keyword>
<dbReference type="InterPro" id="IPR005135">
    <property type="entry name" value="Endo/exonuclease/phosphatase"/>
</dbReference>
<feature type="domain" description="Endonuclease/exonuclease/phosphatase" evidence="1">
    <location>
        <begin position="48"/>
        <end position="280"/>
    </location>
</feature>
<protein>
    <submittedName>
        <fullName evidence="2">Endonuclease/exonuclease/phosphatase family protein</fullName>
    </submittedName>
</protein>
<keyword evidence="2" id="KW-0378">Hydrolase</keyword>
<organism evidence="2 3">
    <name type="scientific">Lysobacter yangpyeongensis</name>
    <dbReference type="NCBI Taxonomy" id="346182"/>
    <lineage>
        <taxon>Bacteria</taxon>
        <taxon>Pseudomonadati</taxon>
        <taxon>Pseudomonadota</taxon>
        <taxon>Gammaproteobacteria</taxon>
        <taxon>Lysobacterales</taxon>
        <taxon>Lysobacteraceae</taxon>
        <taxon>Lysobacter</taxon>
    </lineage>
</organism>
<proteinExistence type="predicted"/>
<dbReference type="PROSITE" id="PS51257">
    <property type="entry name" value="PROKAR_LIPOPROTEIN"/>
    <property type="match status" value="1"/>
</dbReference>
<dbReference type="PANTHER" id="PTHR14859:SF15">
    <property type="entry name" value="ENDONUCLEASE_EXONUCLEASE_PHOSPHATASE DOMAIN-CONTAINING PROTEIN"/>
    <property type="match status" value="1"/>
</dbReference>
<evidence type="ECO:0000313" key="3">
    <source>
        <dbReference type="Proteomes" id="UP001596036"/>
    </source>
</evidence>
<dbReference type="Gene3D" id="3.60.10.10">
    <property type="entry name" value="Endonuclease/exonuclease/phosphatase"/>
    <property type="match status" value="1"/>
</dbReference>
<dbReference type="InterPro" id="IPR051916">
    <property type="entry name" value="GPI-anchor_lipid_remodeler"/>
</dbReference>
<keyword evidence="2" id="KW-0540">Nuclease</keyword>
<reference evidence="3" key="1">
    <citation type="journal article" date="2019" name="Int. J. Syst. Evol. Microbiol.">
        <title>The Global Catalogue of Microorganisms (GCM) 10K type strain sequencing project: providing services to taxonomists for standard genome sequencing and annotation.</title>
        <authorList>
            <consortium name="The Broad Institute Genomics Platform"/>
            <consortium name="The Broad Institute Genome Sequencing Center for Infectious Disease"/>
            <person name="Wu L."/>
            <person name="Ma J."/>
        </authorList>
    </citation>
    <scope>NUCLEOTIDE SEQUENCE [LARGE SCALE GENOMIC DNA]</scope>
    <source>
        <strain evidence="3">KACC 11407</strain>
    </source>
</reference>
<evidence type="ECO:0000313" key="2">
    <source>
        <dbReference type="EMBL" id="MFC5570633.1"/>
    </source>
</evidence>
<gene>
    <name evidence="2" type="ORF">ACFPN1_11235</name>
</gene>
<accession>A0ABW0SNE6</accession>
<name>A0ABW0SNE6_9GAMM</name>
<dbReference type="Proteomes" id="UP001596036">
    <property type="component" value="Unassembled WGS sequence"/>
</dbReference>
<evidence type="ECO:0000259" key="1">
    <source>
        <dbReference type="Pfam" id="PF03372"/>
    </source>
</evidence>
<dbReference type="PANTHER" id="PTHR14859">
    <property type="entry name" value="CALCOFLUOR WHITE HYPERSENSITIVE PROTEIN PRECURSOR"/>
    <property type="match status" value="1"/>
</dbReference>
<dbReference type="InterPro" id="IPR036691">
    <property type="entry name" value="Endo/exonu/phosph_ase_sf"/>
</dbReference>
<dbReference type="RefSeq" id="WP_386755070.1">
    <property type="nucleotide sequence ID" value="NZ_JBHSNM010000003.1"/>
</dbReference>
<sequence length="293" mass="33059">MSGGRACDGFRRMQWGALLVALLVVGLSACRSAGSADRVDVEATMDVVTLNLWHDREDWPRREALIASELERLAPDVVLLQEVLQDKGLPNQAETLARRLGYAWHFVSVDPPDRARRYGNAILTRESPVARGEKALRPMDDYRIAGWVRTAVHGRPVNIYVVHLNFTDASGAIRTQQIADLQSFIEATRGDAPVMLAGDFNTRGDSPELAPLRERYDDAYAYLHGPADDARPERVTLNPKYHERPQRIDLIFAQRDRLLPLESRRILDQPDADGTWPSDHFGTWARLRFAATR</sequence>